<protein>
    <submittedName>
        <fullName evidence="1">Mannosyltransferase family protein</fullName>
    </submittedName>
</protein>
<keyword evidence="2" id="KW-1185">Reference proteome</keyword>
<proteinExistence type="predicted"/>
<keyword evidence="1" id="KW-0808">Transferase</keyword>
<keyword evidence="1" id="KW-0328">Glycosyltransferase</keyword>
<accession>A0ACD5HJN6</accession>
<reference evidence="1 2" key="1">
    <citation type="journal article" date="2021" name="ISME J.">
        <title>Genomic evolution of the class Acidithiobacillia: deep-branching Proteobacteria living in extreme acidic conditions.</title>
        <authorList>
            <person name="Moya-Beltran A."/>
            <person name="Beard S."/>
            <person name="Rojas-Villalobos C."/>
            <person name="Issotta F."/>
            <person name="Gallardo Y."/>
            <person name="Ulloa R."/>
            <person name="Giaveno A."/>
            <person name="Degli Esposti M."/>
            <person name="Johnson D.B."/>
            <person name="Quatrini R."/>
        </authorList>
    </citation>
    <scope>NUCLEOTIDE SEQUENCE [LARGE SCALE GENOMIC DNA]</scope>
    <source>
        <strain evidence="1 2">GG1-14</strain>
    </source>
</reference>
<name>A0ACD5HJN6_9PROT</name>
<dbReference type="EMBL" id="CP127526">
    <property type="protein sequence ID" value="XRI74721.1"/>
    <property type="molecule type" value="Genomic_DNA"/>
</dbReference>
<sequence length="247" mass="27837">MKIRPIDKIVIAFLLTIWIGIWLGYYFFIRGVTYNHTANVLQALIHWDAGWYLDIAQHGYQYNGNDLMQQNIAFFPLYPIIMKFFGQFFGLRNGISTVLPALFIGITSIYAFHALARTILKENASLFATAAYAMYPGATFFVSAYPTSIMNLLVILAFLSLSRKKYFMAAVATGISTTAGALLVFLSATMILAYTKEFMAQIKKGTISRIAQLILFAFLSIFGIFFFMLYQHVAFGNTFAFVDVQKA</sequence>
<organism evidence="1 2">
    <name type="scientific">Acidithiobacillus montserratensis</name>
    <dbReference type="NCBI Taxonomy" id="2729135"/>
    <lineage>
        <taxon>Bacteria</taxon>
        <taxon>Pseudomonadati</taxon>
        <taxon>Pseudomonadota</taxon>
        <taxon>Acidithiobacillia</taxon>
        <taxon>Acidithiobacillales</taxon>
        <taxon>Acidithiobacillaceae</taxon>
        <taxon>Acidithiobacillus</taxon>
    </lineage>
</organism>
<dbReference type="Proteomes" id="UP001195965">
    <property type="component" value="Chromosome"/>
</dbReference>
<gene>
    <name evidence="1" type="ORF">HHS34_005865</name>
</gene>
<evidence type="ECO:0000313" key="2">
    <source>
        <dbReference type="Proteomes" id="UP001195965"/>
    </source>
</evidence>
<evidence type="ECO:0000313" key="1">
    <source>
        <dbReference type="EMBL" id="XRI74721.1"/>
    </source>
</evidence>